<evidence type="ECO:0000313" key="2">
    <source>
        <dbReference type="EMBL" id="KAJ4967549.1"/>
    </source>
</evidence>
<sequence>MDREPEELQFLGLFGIYKESINIIFSWRKIFNKITLVLILPLTFIFLAHIQISDLIFSKIIQNQEALDFTRSGTASYNSLTDRISKEWIAFWLFKAIYLFFLLIFSLLSTSAVVYTIASIYTAKDLTFKKVMTVVPKVWKRLMVTFLWSFIIVFLYNFIAAIFFVLVIISVGGTAAGTFILIALLLIYFSGVVYISVLWHLASVISVLEDFKGIKAMMKSKALIKGKMWIACAIFVKLIIALILIQYGFERLVVVGDRFGGIGIRVFYAFVCFLLLMQLFMFGLVVQTVFYFVCKSYHHENIDRSMLADHLEVYAGEYIPLNGKNIQLEQYDI</sequence>
<keyword evidence="1" id="KW-1133">Transmembrane helix</keyword>
<dbReference type="EMBL" id="JAMYWD010000007">
    <property type="protein sequence ID" value="KAJ4967549.1"/>
    <property type="molecule type" value="Genomic_DNA"/>
</dbReference>
<proteinExistence type="predicted"/>
<keyword evidence="3" id="KW-1185">Reference proteome</keyword>
<keyword evidence="1" id="KW-0472">Membrane</keyword>
<feature type="transmembrane region" description="Helical" evidence="1">
    <location>
        <begin position="228"/>
        <end position="247"/>
    </location>
</feature>
<feature type="transmembrane region" description="Helical" evidence="1">
    <location>
        <begin position="175"/>
        <end position="208"/>
    </location>
</feature>
<dbReference type="PANTHER" id="PTHR33133:SF5">
    <property type="entry name" value="OS08G0107100 PROTEIN"/>
    <property type="match status" value="1"/>
</dbReference>
<dbReference type="OrthoDB" id="1908649at2759"/>
<feature type="transmembrane region" description="Helical" evidence="1">
    <location>
        <begin position="267"/>
        <end position="294"/>
    </location>
</feature>
<dbReference type="PANTHER" id="PTHR33133">
    <property type="entry name" value="OS08G0107100 PROTEIN-RELATED"/>
    <property type="match status" value="1"/>
</dbReference>
<feature type="transmembrane region" description="Helical" evidence="1">
    <location>
        <begin position="96"/>
        <end position="121"/>
    </location>
</feature>
<dbReference type="AlphaFoldDB" id="A0A9Q0KBT1"/>
<accession>A0A9Q0KBT1</accession>
<evidence type="ECO:0000256" key="1">
    <source>
        <dbReference type="SAM" id="Phobius"/>
    </source>
</evidence>
<keyword evidence="1" id="KW-0812">Transmembrane</keyword>
<name>A0A9Q0KBT1_9MAGN</name>
<comment type="caution">
    <text evidence="2">The sequence shown here is derived from an EMBL/GenBank/DDBJ whole genome shotgun (WGS) entry which is preliminary data.</text>
</comment>
<feature type="transmembrane region" description="Helical" evidence="1">
    <location>
        <begin position="142"/>
        <end position="169"/>
    </location>
</feature>
<organism evidence="2 3">
    <name type="scientific">Protea cynaroides</name>
    <dbReference type="NCBI Taxonomy" id="273540"/>
    <lineage>
        <taxon>Eukaryota</taxon>
        <taxon>Viridiplantae</taxon>
        <taxon>Streptophyta</taxon>
        <taxon>Embryophyta</taxon>
        <taxon>Tracheophyta</taxon>
        <taxon>Spermatophyta</taxon>
        <taxon>Magnoliopsida</taxon>
        <taxon>Proteales</taxon>
        <taxon>Proteaceae</taxon>
        <taxon>Protea</taxon>
    </lineage>
</organism>
<evidence type="ECO:0000313" key="3">
    <source>
        <dbReference type="Proteomes" id="UP001141806"/>
    </source>
</evidence>
<reference evidence="2" key="1">
    <citation type="journal article" date="2023" name="Plant J.">
        <title>The genome of the king protea, Protea cynaroides.</title>
        <authorList>
            <person name="Chang J."/>
            <person name="Duong T.A."/>
            <person name="Schoeman C."/>
            <person name="Ma X."/>
            <person name="Roodt D."/>
            <person name="Barker N."/>
            <person name="Li Z."/>
            <person name="Van de Peer Y."/>
            <person name="Mizrachi E."/>
        </authorList>
    </citation>
    <scope>NUCLEOTIDE SEQUENCE</scope>
    <source>
        <tissue evidence="2">Young leaves</tissue>
    </source>
</reference>
<feature type="transmembrane region" description="Helical" evidence="1">
    <location>
        <begin position="34"/>
        <end position="52"/>
    </location>
</feature>
<dbReference type="Proteomes" id="UP001141806">
    <property type="component" value="Unassembled WGS sequence"/>
</dbReference>
<protein>
    <submittedName>
        <fullName evidence="2">Uncharacterized protein</fullName>
    </submittedName>
</protein>
<gene>
    <name evidence="2" type="ORF">NE237_019398</name>
</gene>